<keyword evidence="3" id="KW-1185">Reference proteome</keyword>
<dbReference type="GO" id="GO:0140291">
    <property type="term" value="P:peptidyl-glutamate ADP-deribosylation"/>
    <property type="evidence" value="ECO:0007669"/>
    <property type="project" value="TreeGrafter"/>
</dbReference>
<gene>
    <name evidence="2" type="primary">OARD1</name>
</gene>
<evidence type="ECO:0000313" key="2">
    <source>
        <dbReference type="Ensembl" id="ENSDCDP00010058968.1"/>
    </source>
</evidence>
<proteinExistence type="predicted"/>
<accession>A0AAY4ENN5</accession>
<protein>
    <recommendedName>
        <fullName evidence="1">Macro domain-containing protein</fullName>
    </recommendedName>
</protein>
<dbReference type="CDD" id="cd02901">
    <property type="entry name" value="Macro_Poa1p-like"/>
    <property type="match status" value="1"/>
</dbReference>
<dbReference type="Ensembl" id="ENSDCDT00010069677.1">
    <property type="protein sequence ID" value="ENSDCDP00010058968.1"/>
    <property type="gene ID" value="ENSDCDG00010033056.1"/>
</dbReference>
<dbReference type="SUPFAM" id="SSF52949">
    <property type="entry name" value="Macro domain-like"/>
    <property type="match status" value="1"/>
</dbReference>
<sequence>MGAGIAVLFRNKFGGVEELKAQSETPGYRVLEVTKMKASHKPTYNSLRKSLVAMKSHCLENGVRRISMPRIGCGLDRLNWKKVSFMIEEVFQDTSIFITVYTL</sequence>
<organism evidence="2 3">
    <name type="scientific">Denticeps clupeoides</name>
    <name type="common">denticle herring</name>
    <dbReference type="NCBI Taxonomy" id="299321"/>
    <lineage>
        <taxon>Eukaryota</taxon>
        <taxon>Metazoa</taxon>
        <taxon>Chordata</taxon>
        <taxon>Craniata</taxon>
        <taxon>Vertebrata</taxon>
        <taxon>Euteleostomi</taxon>
        <taxon>Actinopterygii</taxon>
        <taxon>Neopterygii</taxon>
        <taxon>Teleostei</taxon>
        <taxon>Clupei</taxon>
        <taxon>Clupeiformes</taxon>
        <taxon>Denticipitoidei</taxon>
        <taxon>Denticipitidae</taxon>
        <taxon>Denticeps</taxon>
    </lineage>
</organism>
<dbReference type="GeneTree" id="ENSGT00390000006988"/>
<feature type="domain" description="Macro" evidence="1">
    <location>
        <begin position="1"/>
        <end position="103"/>
    </location>
</feature>
<reference evidence="2" key="2">
    <citation type="submission" date="2025-08" db="UniProtKB">
        <authorList>
            <consortium name="Ensembl"/>
        </authorList>
    </citation>
    <scope>IDENTIFICATION</scope>
</reference>
<dbReference type="Proteomes" id="UP000694580">
    <property type="component" value="Chromosome 10"/>
</dbReference>
<dbReference type="AlphaFoldDB" id="A0AAY4ENN5"/>
<reference evidence="2 3" key="1">
    <citation type="submission" date="2020-06" db="EMBL/GenBank/DDBJ databases">
        <authorList>
            <consortium name="Wellcome Sanger Institute Data Sharing"/>
        </authorList>
    </citation>
    <scope>NUCLEOTIDE SEQUENCE [LARGE SCALE GENOMIC DNA]</scope>
</reference>
<dbReference type="Gene3D" id="3.40.220.10">
    <property type="entry name" value="Leucine Aminopeptidase, subunit E, domain 1"/>
    <property type="match status" value="1"/>
</dbReference>
<evidence type="ECO:0000259" key="1">
    <source>
        <dbReference type="PROSITE" id="PS51154"/>
    </source>
</evidence>
<reference evidence="2" key="3">
    <citation type="submission" date="2025-09" db="UniProtKB">
        <authorList>
            <consortium name="Ensembl"/>
        </authorList>
    </citation>
    <scope>IDENTIFICATION</scope>
</reference>
<dbReference type="InterPro" id="IPR050892">
    <property type="entry name" value="ADP-ribose_metab_enzymes"/>
</dbReference>
<dbReference type="InterPro" id="IPR002589">
    <property type="entry name" value="Macro_dom"/>
</dbReference>
<dbReference type="PANTHER" id="PTHR12521:SF0">
    <property type="entry name" value="ADP-RIBOSE GLYCOHYDROLASE OARD1"/>
    <property type="match status" value="1"/>
</dbReference>
<name>A0AAY4ENN5_9TELE</name>
<dbReference type="PROSITE" id="PS51154">
    <property type="entry name" value="MACRO"/>
    <property type="match status" value="1"/>
</dbReference>
<dbReference type="PANTHER" id="PTHR12521">
    <property type="entry name" value="PROTEIN C6ORF130"/>
    <property type="match status" value="1"/>
</dbReference>
<dbReference type="InterPro" id="IPR043472">
    <property type="entry name" value="Macro_dom-like"/>
</dbReference>
<evidence type="ECO:0000313" key="3">
    <source>
        <dbReference type="Proteomes" id="UP000694580"/>
    </source>
</evidence>